<evidence type="ECO:0000313" key="3">
    <source>
        <dbReference type="Proteomes" id="UP000000763"/>
    </source>
</evidence>
<dbReference type="PANTHER" id="PTHR33641">
    <property type="entry name" value="OS06G0133500 PROTEIN"/>
    <property type="match status" value="1"/>
</dbReference>
<feature type="compositionally biased region" description="Low complexity" evidence="1">
    <location>
        <begin position="35"/>
        <end position="45"/>
    </location>
</feature>
<evidence type="ECO:0000256" key="1">
    <source>
        <dbReference type="SAM" id="MobiDB-lite"/>
    </source>
</evidence>
<feature type="compositionally biased region" description="Basic residues" evidence="1">
    <location>
        <begin position="60"/>
        <end position="71"/>
    </location>
</feature>
<dbReference type="EMBL" id="AP002542">
    <property type="protein sequence ID" value="BAD67882.1"/>
    <property type="molecule type" value="Genomic_DNA"/>
</dbReference>
<dbReference type="Proteomes" id="UP000000763">
    <property type="component" value="Chromosome 6"/>
</dbReference>
<name>Q5VRP7_ORYSJ</name>
<dbReference type="AlphaFoldDB" id="Q5VRP7"/>
<feature type="region of interest" description="Disordered" evidence="1">
    <location>
        <begin position="32"/>
        <end position="71"/>
    </location>
</feature>
<dbReference type="PANTHER" id="PTHR33641:SF14">
    <property type="entry name" value="OS06G0133400 PROTEIN"/>
    <property type="match status" value="1"/>
</dbReference>
<gene>
    <name evidence="2" type="primary">P0679C08.31</name>
</gene>
<reference evidence="3" key="2">
    <citation type="journal article" date="2008" name="Nucleic Acids Res.">
        <title>The rice annotation project database (RAP-DB): 2008 update.</title>
        <authorList>
            <consortium name="The rice annotation project (RAP)"/>
        </authorList>
    </citation>
    <scope>GENOME REANNOTATION</scope>
    <source>
        <strain evidence="3">cv. Nipponbare</strain>
    </source>
</reference>
<reference evidence="3" key="1">
    <citation type="journal article" date="2005" name="Nature">
        <title>The map-based sequence of the rice genome.</title>
        <authorList>
            <consortium name="International rice genome sequencing project (IRGSP)"/>
            <person name="Matsumoto T."/>
            <person name="Wu J."/>
            <person name="Kanamori H."/>
            <person name="Katayose Y."/>
            <person name="Fujisawa M."/>
            <person name="Namiki N."/>
            <person name="Mizuno H."/>
            <person name="Yamamoto K."/>
            <person name="Antonio B.A."/>
            <person name="Baba T."/>
            <person name="Sakata K."/>
            <person name="Nagamura Y."/>
            <person name="Aoki H."/>
            <person name="Arikawa K."/>
            <person name="Arita K."/>
            <person name="Bito T."/>
            <person name="Chiden Y."/>
            <person name="Fujitsuka N."/>
            <person name="Fukunaka R."/>
            <person name="Hamada M."/>
            <person name="Harada C."/>
            <person name="Hayashi A."/>
            <person name="Hijishita S."/>
            <person name="Honda M."/>
            <person name="Hosokawa S."/>
            <person name="Ichikawa Y."/>
            <person name="Idonuma A."/>
            <person name="Iijima M."/>
            <person name="Ikeda M."/>
            <person name="Ikeno M."/>
            <person name="Ito K."/>
            <person name="Ito S."/>
            <person name="Ito T."/>
            <person name="Ito Y."/>
            <person name="Ito Y."/>
            <person name="Iwabuchi A."/>
            <person name="Kamiya K."/>
            <person name="Karasawa W."/>
            <person name="Kurita K."/>
            <person name="Katagiri S."/>
            <person name="Kikuta A."/>
            <person name="Kobayashi H."/>
            <person name="Kobayashi N."/>
            <person name="Machita K."/>
            <person name="Maehara T."/>
            <person name="Masukawa M."/>
            <person name="Mizubayashi T."/>
            <person name="Mukai Y."/>
            <person name="Nagasaki H."/>
            <person name="Nagata Y."/>
            <person name="Naito S."/>
            <person name="Nakashima M."/>
            <person name="Nakama Y."/>
            <person name="Nakamichi Y."/>
            <person name="Nakamura M."/>
            <person name="Meguro A."/>
            <person name="Negishi M."/>
            <person name="Ohta I."/>
            <person name="Ohta T."/>
            <person name="Okamoto M."/>
            <person name="Ono N."/>
            <person name="Saji S."/>
            <person name="Sakaguchi M."/>
            <person name="Sakai K."/>
            <person name="Shibata M."/>
            <person name="Shimokawa T."/>
            <person name="Song J."/>
            <person name="Takazaki Y."/>
            <person name="Terasawa K."/>
            <person name="Tsugane M."/>
            <person name="Tsuji K."/>
            <person name="Ueda S."/>
            <person name="Waki K."/>
            <person name="Yamagata H."/>
            <person name="Yamamoto M."/>
            <person name="Yamamoto S."/>
            <person name="Yamane H."/>
            <person name="Yoshiki S."/>
            <person name="Yoshihara R."/>
            <person name="Yukawa K."/>
            <person name="Zhong H."/>
            <person name="Yano M."/>
            <person name="Yuan Q."/>
            <person name="Ouyang S."/>
            <person name="Liu J."/>
            <person name="Jones K.M."/>
            <person name="Gansberger K."/>
            <person name="Moffat K."/>
            <person name="Hill J."/>
            <person name="Bera J."/>
            <person name="Fadrosh D."/>
            <person name="Jin S."/>
            <person name="Johri S."/>
            <person name="Kim M."/>
            <person name="Overton L."/>
            <person name="Reardon M."/>
            <person name="Tsitrin T."/>
            <person name="Vuong H."/>
            <person name="Weaver B."/>
            <person name="Ciecko A."/>
            <person name="Tallon L."/>
            <person name="Jackson J."/>
            <person name="Pai G."/>
            <person name="Aken S.V."/>
            <person name="Utterback T."/>
            <person name="Reidmuller S."/>
            <person name="Feldblyum T."/>
            <person name="Hsiao J."/>
            <person name="Zismann V."/>
            <person name="Iobst S."/>
            <person name="de Vazeille A.R."/>
            <person name="Buell C.R."/>
            <person name="Ying K."/>
            <person name="Li Y."/>
            <person name="Lu T."/>
            <person name="Huang Y."/>
            <person name="Zhao Q."/>
            <person name="Feng Q."/>
            <person name="Zhang L."/>
            <person name="Zhu J."/>
            <person name="Weng Q."/>
            <person name="Mu J."/>
            <person name="Lu Y."/>
            <person name="Fan D."/>
            <person name="Liu Y."/>
            <person name="Guan J."/>
            <person name="Zhang Y."/>
            <person name="Yu S."/>
            <person name="Liu X."/>
            <person name="Zhang Y."/>
            <person name="Hong G."/>
            <person name="Han B."/>
            <person name="Choisne N."/>
            <person name="Demange N."/>
            <person name="Orjeda G."/>
            <person name="Samain S."/>
            <person name="Cattolico L."/>
            <person name="Pelletier E."/>
            <person name="Couloux A."/>
            <person name="Segurens B."/>
            <person name="Wincker P."/>
            <person name="D'Hont A."/>
            <person name="Scarpelli C."/>
            <person name="Weissenbach J."/>
            <person name="Salanoubat M."/>
            <person name="Quetier F."/>
            <person name="Yu Y."/>
            <person name="Kim H.R."/>
            <person name="Rambo T."/>
            <person name="Currie J."/>
            <person name="Collura K."/>
            <person name="Luo M."/>
            <person name="Yang T."/>
            <person name="Ammiraju J.S.S."/>
            <person name="Engler F."/>
            <person name="Soderlund C."/>
            <person name="Wing R.A."/>
            <person name="Palmer L.E."/>
            <person name="de la Bastide M."/>
            <person name="Spiegel L."/>
            <person name="Nascimento L."/>
            <person name="Zutavern T."/>
            <person name="O'Shaughnessy A."/>
            <person name="Dike S."/>
            <person name="Dedhia N."/>
            <person name="Preston R."/>
            <person name="Balija V."/>
            <person name="McCombie W.R."/>
            <person name="Chow T."/>
            <person name="Chen H."/>
            <person name="Chung M."/>
            <person name="Chen C."/>
            <person name="Shaw J."/>
            <person name="Wu H."/>
            <person name="Hsiao K."/>
            <person name="Chao Y."/>
            <person name="Chu M."/>
            <person name="Cheng C."/>
            <person name="Hour A."/>
            <person name="Lee P."/>
            <person name="Lin S."/>
            <person name="Lin Y."/>
            <person name="Liou J."/>
            <person name="Liu S."/>
            <person name="Hsing Y."/>
            <person name="Raghuvanshi S."/>
            <person name="Mohanty A."/>
            <person name="Bharti A.K."/>
            <person name="Gaur A."/>
            <person name="Gupta V."/>
            <person name="Kumar D."/>
            <person name="Ravi V."/>
            <person name="Vij S."/>
            <person name="Kapur A."/>
            <person name="Khurana P."/>
            <person name="Khurana P."/>
            <person name="Khurana J.P."/>
            <person name="Tyagi A.K."/>
            <person name="Gaikwad K."/>
            <person name="Singh A."/>
            <person name="Dalal V."/>
            <person name="Srivastava S."/>
            <person name="Dixit A."/>
            <person name="Pal A.K."/>
            <person name="Ghazi I.A."/>
            <person name="Yadav M."/>
            <person name="Pandit A."/>
            <person name="Bhargava A."/>
            <person name="Sureshbabu K."/>
            <person name="Batra K."/>
            <person name="Sharma T.R."/>
            <person name="Mohapatra T."/>
            <person name="Singh N.K."/>
            <person name="Messing J."/>
            <person name="Nelson A.B."/>
            <person name="Fuks G."/>
            <person name="Kavchok S."/>
            <person name="Keizer G."/>
            <person name="Linton E."/>
            <person name="Llaca V."/>
            <person name="Song R."/>
            <person name="Tanyolac B."/>
            <person name="Young S."/>
            <person name="Ho-Il K."/>
            <person name="Hahn J.H."/>
            <person name="Sangsakoo G."/>
            <person name="Vanavichit A."/>
            <person name="de Mattos Luiz.A.T."/>
            <person name="Zimmer P.D."/>
            <person name="Malone G."/>
            <person name="Dellagostin O."/>
            <person name="de Oliveira A.C."/>
            <person name="Bevan M."/>
            <person name="Bancroft I."/>
            <person name="Minx P."/>
            <person name="Cordum H."/>
            <person name="Wilson R."/>
            <person name="Cheng Z."/>
            <person name="Jin W."/>
            <person name="Jiang J."/>
            <person name="Leong S.A."/>
            <person name="Iwama H."/>
            <person name="Gojobori T."/>
            <person name="Itoh T."/>
            <person name="Niimura Y."/>
            <person name="Fujii Y."/>
            <person name="Habara T."/>
            <person name="Sakai H."/>
            <person name="Sato Y."/>
            <person name="Wilson G."/>
            <person name="Kumar K."/>
            <person name="McCouch S."/>
            <person name="Juretic N."/>
            <person name="Hoen D."/>
            <person name="Wright S."/>
            <person name="Bruskiewich R."/>
            <person name="Bureau T."/>
            <person name="Miyao A."/>
            <person name="Hirochika H."/>
            <person name="Nishikawa T."/>
            <person name="Kadowaki K."/>
            <person name="Sugiura M."/>
            <person name="Burr B."/>
            <person name="Sasaki T."/>
        </authorList>
    </citation>
    <scope>NUCLEOTIDE SEQUENCE [LARGE SCALE GENOMIC DNA]</scope>
    <source>
        <strain evidence="3">cv. Nipponbare</strain>
    </source>
</reference>
<feature type="compositionally biased region" description="Basic and acidic residues" evidence="1">
    <location>
        <begin position="125"/>
        <end position="140"/>
    </location>
</feature>
<evidence type="ECO:0000313" key="2">
    <source>
        <dbReference type="EMBL" id="BAD67882.1"/>
    </source>
</evidence>
<dbReference type="HOGENOM" id="CLU_170054_0_0_1"/>
<protein>
    <submittedName>
        <fullName evidence="2">Uncharacterized protein</fullName>
    </submittedName>
</protein>
<accession>Q5VRP7</accession>
<sequence>MTQLNKFEDLNGRFASLGTAMTQRYKFVTEPNRSPAPAQAQAQEQHITSPASAARSLKSQPKHTQIKPHWSAKAKVKHNCTSFLIMDKILAFSILSSSPAEIAAPGYYTRFSWRTTSAGKQQKAAAEKAPTRQQEGEKQQAGRSSPAAAAERKPVARPRFAPEFDGINCFETIVPF</sequence>
<feature type="compositionally biased region" description="Polar residues" evidence="1">
    <location>
        <begin position="46"/>
        <end position="59"/>
    </location>
</feature>
<feature type="region of interest" description="Disordered" evidence="1">
    <location>
        <begin position="119"/>
        <end position="157"/>
    </location>
</feature>
<organism evidence="2 3">
    <name type="scientific">Oryza sativa subsp. japonica</name>
    <name type="common">Rice</name>
    <dbReference type="NCBI Taxonomy" id="39947"/>
    <lineage>
        <taxon>Eukaryota</taxon>
        <taxon>Viridiplantae</taxon>
        <taxon>Streptophyta</taxon>
        <taxon>Embryophyta</taxon>
        <taxon>Tracheophyta</taxon>
        <taxon>Spermatophyta</taxon>
        <taxon>Magnoliopsida</taxon>
        <taxon>Liliopsida</taxon>
        <taxon>Poales</taxon>
        <taxon>Poaceae</taxon>
        <taxon>BOP clade</taxon>
        <taxon>Oryzoideae</taxon>
        <taxon>Oryzeae</taxon>
        <taxon>Oryzinae</taxon>
        <taxon>Oryza</taxon>
        <taxon>Oryza sativa</taxon>
    </lineage>
</organism>
<proteinExistence type="predicted"/>